<accession>A0A430AZK0</accession>
<dbReference type="Gene3D" id="2.70.70.10">
    <property type="entry name" value="Glucose Permease (Domain IIA)"/>
    <property type="match status" value="1"/>
</dbReference>
<evidence type="ECO:0000256" key="3">
    <source>
        <dbReference type="SAM" id="SignalP"/>
    </source>
</evidence>
<protein>
    <submittedName>
        <fullName evidence="6">Uncharacterized protein</fullName>
    </submittedName>
</protein>
<dbReference type="AlphaFoldDB" id="A0A430AZK0"/>
<feature type="coiled-coil region" evidence="2">
    <location>
        <begin position="147"/>
        <end position="247"/>
    </location>
</feature>
<dbReference type="GO" id="GO:0004222">
    <property type="term" value="F:metalloendopeptidase activity"/>
    <property type="evidence" value="ECO:0007669"/>
    <property type="project" value="TreeGrafter"/>
</dbReference>
<dbReference type="CDD" id="cd12797">
    <property type="entry name" value="M23_peptidase"/>
    <property type="match status" value="1"/>
</dbReference>
<gene>
    <name evidence="6" type="ORF">CBF29_04340</name>
</gene>
<feature type="chain" id="PRO_5019572923" evidence="3">
    <location>
        <begin position="24"/>
        <end position="412"/>
    </location>
</feature>
<dbReference type="InterPro" id="IPR016047">
    <property type="entry name" value="M23ase_b-sheet_dom"/>
</dbReference>
<comment type="caution">
    <text evidence="6">The sequence shown here is derived from an EMBL/GenBank/DDBJ whole genome shotgun (WGS) entry which is preliminary data.</text>
</comment>
<dbReference type="InterPro" id="IPR050570">
    <property type="entry name" value="Cell_wall_metabolism_enzyme"/>
</dbReference>
<name>A0A430AZK0_9ENTE</name>
<dbReference type="Pfam" id="PF24568">
    <property type="entry name" value="CC_PcsB"/>
    <property type="match status" value="1"/>
</dbReference>
<keyword evidence="7" id="KW-1185">Reference proteome</keyword>
<keyword evidence="1 3" id="KW-0732">Signal</keyword>
<dbReference type="Proteomes" id="UP000287605">
    <property type="component" value="Unassembled WGS sequence"/>
</dbReference>
<dbReference type="OrthoDB" id="9805070at2"/>
<proteinExistence type="predicted"/>
<dbReference type="InterPro" id="IPR057309">
    <property type="entry name" value="PcsB_CC"/>
</dbReference>
<dbReference type="Gene3D" id="6.10.250.3150">
    <property type="match status" value="1"/>
</dbReference>
<evidence type="ECO:0000256" key="2">
    <source>
        <dbReference type="SAM" id="Coils"/>
    </source>
</evidence>
<feature type="domain" description="Peptidoglycan hydrolase PcsB coiled-coil" evidence="5">
    <location>
        <begin position="86"/>
        <end position="160"/>
    </location>
</feature>
<dbReference type="SUPFAM" id="SSF51261">
    <property type="entry name" value="Duplicated hybrid motif"/>
    <property type="match status" value="1"/>
</dbReference>
<dbReference type="PANTHER" id="PTHR21666">
    <property type="entry name" value="PEPTIDASE-RELATED"/>
    <property type="match status" value="1"/>
</dbReference>
<keyword evidence="2" id="KW-0175">Coiled coil</keyword>
<sequence>MKKYIALLSVISITAVAPLTVQADSIDSKINEVDTTINDLKQQKQSAENKLAALDGQIATLEVEVEKTLQEKVALEQEVTELLNDIDNLTKAIEMRTDKLSEQARVTQVNQASNSLLQVVLDSENISDAVTKSFAYGKIMKANDEIATSQKEDKEELSQKKAALEEKLVLVEEKTASLKVQQDDLNAKRYDQAILKKEVEANLTKETSKKDSLLKEKAEIEERQRKAEEAAKEKARIEAEYAKNIANEQEQLVAQAQTPISNGGSTVIDAGNTTPQATSGAFCSPLSSLQVTSPYGYRQDPTGFSGNRHDGIDFAGVTGQSVFASLEGTVVASGFDGSAGNYIIIQHGNGKYTYYLHLSRIGVSVGSGVSTGQVIGAVGNTGNSTGSHLHFGIATTPNWSGFMNPAPFLGIG</sequence>
<organism evidence="6 7">
    <name type="scientific">Vagococcus elongatus</name>
    <dbReference type="NCBI Taxonomy" id="180344"/>
    <lineage>
        <taxon>Bacteria</taxon>
        <taxon>Bacillati</taxon>
        <taxon>Bacillota</taxon>
        <taxon>Bacilli</taxon>
        <taxon>Lactobacillales</taxon>
        <taxon>Enterococcaceae</taxon>
        <taxon>Vagococcus</taxon>
    </lineage>
</organism>
<reference evidence="6 7" key="1">
    <citation type="submission" date="2017-05" db="EMBL/GenBank/DDBJ databases">
        <title>Vagococcus spp. assemblies.</title>
        <authorList>
            <person name="Gulvik C.A."/>
        </authorList>
    </citation>
    <scope>NUCLEOTIDE SEQUENCE [LARGE SCALE GENOMIC DNA]</scope>
    <source>
        <strain evidence="6 7">CCUG 51432</strain>
    </source>
</reference>
<feature type="coiled-coil region" evidence="2">
    <location>
        <begin position="23"/>
        <end position="92"/>
    </location>
</feature>
<dbReference type="EMBL" id="NGKA01000005">
    <property type="protein sequence ID" value="RSU13488.1"/>
    <property type="molecule type" value="Genomic_DNA"/>
</dbReference>
<evidence type="ECO:0000313" key="7">
    <source>
        <dbReference type="Proteomes" id="UP000287605"/>
    </source>
</evidence>
<evidence type="ECO:0000259" key="4">
    <source>
        <dbReference type="Pfam" id="PF01551"/>
    </source>
</evidence>
<feature type="signal peptide" evidence="3">
    <location>
        <begin position="1"/>
        <end position="23"/>
    </location>
</feature>
<dbReference type="Pfam" id="PF01551">
    <property type="entry name" value="Peptidase_M23"/>
    <property type="match status" value="1"/>
</dbReference>
<evidence type="ECO:0000313" key="6">
    <source>
        <dbReference type="EMBL" id="RSU13488.1"/>
    </source>
</evidence>
<evidence type="ECO:0000259" key="5">
    <source>
        <dbReference type="Pfam" id="PF24568"/>
    </source>
</evidence>
<dbReference type="PANTHER" id="PTHR21666:SF270">
    <property type="entry name" value="MUREIN HYDROLASE ACTIVATOR ENVC"/>
    <property type="match status" value="1"/>
</dbReference>
<feature type="domain" description="M23ase beta-sheet core" evidence="4">
    <location>
        <begin position="308"/>
        <end position="394"/>
    </location>
</feature>
<dbReference type="InterPro" id="IPR011055">
    <property type="entry name" value="Dup_hybrid_motif"/>
</dbReference>
<evidence type="ECO:0000256" key="1">
    <source>
        <dbReference type="ARBA" id="ARBA00022729"/>
    </source>
</evidence>
<dbReference type="RefSeq" id="WP_126807744.1">
    <property type="nucleotide sequence ID" value="NZ_NGKA01000005.1"/>
</dbReference>